<protein>
    <submittedName>
        <fullName evidence="2">Uncharacterized protein</fullName>
    </submittedName>
</protein>
<proteinExistence type="predicted"/>
<keyword evidence="1" id="KW-0812">Transmembrane</keyword>
<keyword evidence="1" id="KW-1133">Transmembrane helix</keyword>
<accession>A0A6H5J9X2</accession>
<sequence>MGSIEGPMSKAPGSNRTYTSARVFVVPLLAYGAFTTSTSTTPAPLLYVSAITVSIAIADISRCVYETYTRICARYKTMDLISRRQPIVTAQT</sequence>
<evidence type="ECO:0000313" key="3">
    <source>
        <dbReference type="Proteomes" id="UP000479190"/>
    </source>
</evidence>
<evidence type="ECO:0000313" key="2">
    <source>
        <dbReference type="EMBL" id="CAB0045091.1"/>
    </source>
</evidence>
<dbReference type="Proteomes" id="UP000479190">
    <property type="component" value="Unassembled WGS sequence"/>
</dbReference>
<reference evidence="2 3" key="1">
    <citation type="submission" date="2020-02" db="EMBL/GenBank/DDBJ databases">
        <authorList>
            <person name="Ferguson B K."/>
        </authorList>
    </citation>
    <scope>NUCLEOTIDE SEQUENCE [LARGE SCALE GENOMIC DNA]</scope>
</reference>
<dbReference type="AlphaFoldDB" id="A0A6H5J9X2"/>
<organism evidence="2 3">
    <name type="scientific">Trichogramma brassicae</name>
    <dbReference type="NCBI Taxonomy" id="86971"/>
    <lineage>
        <taxon>Eukaryota</taxon>
        <taxon>Metazoa</taxon>
        <taxon>Ecdysozoa</taxon>
        <taxon>Arthropoda</taxon>
        <taxon>Hexapoda</taxon>
        <taxon>Insecta</taxon>
        <taxon>Pterygota</taxon>
        <taxon>Neoptera</taxon>
        <taxon>Endopterygota</taxon>
        <taxon>Hymenoptera</taxon>
        <taxon>Apocrita</taxon>
        <taxon>Proctotrupomorpha</taxon>
        <taxon>Chalcidoidea</taxon>
        <taxon>Trichogrammatidae</taxon>
        <taxon>Trichogramma</taxon>
    </lineage>
</organism>
<dbReference type="EMBL" id="CADCXV010001527">
    <property type="protein sequence ID" value="CAB0045091.1"/>
    <property type="molecule type" value="Genomic_DNA"/>
</dbReference>
<keyword evidence="1" id="KW-0472">Membrane</keyword>
<keyword evidence="3" id="KW-1185">Reference proteome</keyword>
<gene>
    <name evidence="2" type="ORF">TBRA_LOCUS16637</name>
</gene>
<evidence type="ECO:0000256" key="1">
    <source>
        <dbReference type="SAM" id="Phobius"/>
    </source>
</evidence>
<feature type="transmembrane region" description="Helical" evidence="1">
    <location>
        <begin position="21"/>
        <end position="39"/>
    </location>
</feature>
<name>A0A6H5J9X2_9HYME</name>
<feature type="transmembrane region" description="Helical" evidence="1">
    <location>
        <begin position="45"/>
        <end position="65"/>
    </location>
</feature>